<feature type="compositionally biased region" description="Basic and acidic residues" evidence="1">
    <location>
        <begin position="31"/>
        <end position="41"/>
    </location>
</feature>
<evidence type="ECO:0000256" key="1">
    <source>
        <dbReference type="SAM" id="MobiDB-lite"/>
    </source>
</evidence>
<dbReference type="Proteomes" id="UP000436088">
    <property type="component" value="Unassembled WGS sequence"/>
</dbReference>
<protein>
    <submittedName>
        <fullName evidence="2">Uncharacterized protein</fullName>
    </submittedName>
</protein>
<comment type="caution">
    <text evidence="2">The sequence shown here is derived from an EMBL/GenBank/DDBJ whole genome shotgun (WGS) entry which is preliminary data.</text>
</comment>
<dbReference type="PANTHER" id="PTHR15598:SF7">
    <property type="entry name" value="ENHANCER OF MRNA-DECAPPING-LIKE PROTEIN"/>
    <property type="match status" value="1"/>
</dbReference>
<evidence type="ECO:0000313" key="2">
    <source>
        <dbReference type="EMBL" id="KAE8731016.1"/>
    </source>
</evidence>
<dbReference type="PANTHER" id="PTHR15598">
    <property type="entry name" value="ENHANCER OF MRNA-DECAPPING PROTEIN 4"/>
    <property type="match status" value="1"/>
</dbReference>
<organism evidence="2 3">
    <name type="scientific">Hibiscus syriacus</name>
    <name type="common">Rose of Sharon</name>
    <dbReference type="NCBI Taxonomy" id="106335"/>
    <lineage>
        <taxon>Eukaryota</taxon>
        <taxon>Viridiplantae</taxon>
        <taxon>Streptophyta</taxon>
        <taxon>Embryophyta</taxon>
        <taxon>Tracheophyta</taxon>
        <taxon>Spermatophyta</taxon>
        <taxon>Magnoliopsida</taxon>
        <taxon>eudicotyledons</taxon>
        <taxon>Gunneridae</taxon>
        <taxon>Pentapetalae</taxon>
        <taxon>rosids</taxon>
        <taxon>malvids</taxon>
        <taxon>Malvales</taxon>
        <taxon>Malvaceae</taxon>
        <taxon>Malvoideae</taxon>
        <taxon>Hibiscus</taxon>
    </lineage>
</organism>
<sequence length="231" mass="25022">MTREFSVEGAQQANPIGVSVQADRLTNAGDGDDHNVIKDSSPKVGETDTAVTVSPSPASAKGKKQKKKTSRVSIESSPSASPYNSINSSNEPGCCSSALSTDATFPQLLAMQDMLQQSLSVQKQMNAIVSAQVNKEGKRLEESLGRSIEKAVKANTDALWARVQDENARQEKLERDQMQQIKNLLTNCINKYLPAMYEKSLKKEIIAVGPVVARTIIPTLEKSISSASRSR</sequence>
<feature type="compositionally biased region" description="Polar residues" evidence="1">
    <location>
        <begin position="71"/>
        <end position="93"/>
    </location>
</feature>
<name>A0A6A3CQ30_HIBSY</name>
<dbReference type="GO" id="GO:0000932">
    <property type="term" value="C:P-body"/>
    <property type="evidence" value="ECO:0007669"/>
    <property type="project" value="TreeGrafter"/>
</dbReference>
<feature type="region of interest" description="Disordered" evidence="1">
    <location>
        <begin position="1"/>
        <end position="93"/>
    </location>
</feature>
<evidence type="ECO:0000313" key="3">
    <source>
        <dbReference type="Proteomes" id="UP000436088"/>
    </source>
</evidence>
<feature type="compositionally biased region" description="Basic residues" evidence="1">
    <location>
        <begin position="61"/>
        <end position="70"/>
    </location>
</feature>
<reference evidence="2" key="1">
    <citation type="submission" date="2019-09" db="EMBL/GenBank/DDBJ databases">
        <title>Draft genome information of white flower Hibiscus syriacus.</title>
        <authorList>
            <person name="Kim Y.-M."/>
        </authorList>
    </citation>
    <scope>NUCLEOTIDE SEQUENCE [LARGE SCALE GENOMIC DNA]</scope>
    <source>
        <strain evidence="2">YM2019G1</strain>
    </source>
</reference>
<dbReference type="InterPro" id="IPR045152">
    <property type="entry name" value="EDC4-like"/>
</dbReference>
<proteinExistence type="predicted"/>
<keyword evidence="3" id="KW-1185">Reference proteome</keyword>
<dbReference type="GO" id="GO:0031087">
    <property type="term" value="P:deadenylation-independent decapping of nuclear-transcribed mRNA"/>
    <property type="evidence" value="ECO:0007669"/>
    <property type="project" value="InterPro"/>
</dbReference>
<gene>
    <name evidence="2" type="ORF">F3Y22_tig00002841pilonHSYRG00179</name>
</gene>
<accession>A0A6A3CQ30</accession>
<dbReference type="EMBL" id="VEPZ02000197">
    <property type="protein sequence ID" value="KAE8731016.1"/>
    <property type="molecule type" value="Genomic_DNA"/>
</dbReference>
<dbReference type="AlphaFoldDB" id="A0A6A3CQ30"/>